<accession>A0AA44U8N4</accession>
<comment type="caution">
    <text evidence="1">The sequence shown here is derived from an EMBL/GenBank/DDBJ whole genome shotgun (WGS) entry which is preliminary data.</text>
</comment>
<dbReference type="EMBL" id="AVBE01000002">
    <property type="protein sequence ID" value="PHJ35325.1"/>
    <property type="molecule type" value="Genomic_DNA"/>
</dbReference>
<dbReference type="GeneID" id="66752388"/>
<proteinExistence type="predicted"/>
<sequence>MRELTMNEMTAVFGGTEGTWGHRGRVSGEWVGSKVGGALGSFAGAFTGMAGGALVTGGNPAGIAIGGAGGGWVGAEGGSALGGHIGGFAGAKWGKMIDRRNCQCGEDCHCDPCNC</sequence>
<gene>
    <name evidence="1" type="ORF">N776_08665</name>
</gene>
<reference evidence="1 2" key="1">
    <citation type="submission" date="2013-08" db="EMBL/GenBank/DDBJ databases">
        <authorList>
            <person name="Trees D."/>
        </authorList>
    </citation>
    <scope>NUCLEOTIDE SEQUENCE [LARGE SCALE GENOMIC DNA]</scope>
    <source>
        <strain evidence="1 2">3502</strain>
    </source>
</reference>
<protein>
    <submittedName>
        <fullName evidence="1">Uncharacterized protein</fullName>
    </submittedName>
</protein>
<dbReference type="AlphaFoldDB" id="A0AA44U8N4"/>
<organism evidence="1 2">
    <name type="scientific">Neisseria gonorrhoeae 3502</name>
    <dbReference type="NCBI Taxonomy" id="1193404"/>
    <lineage>
        <taxon>Bacteria</taxon>
        <taxon>Pseudomonadati</taxon>
        <taxon>Pseudomonadota</taxon>
        <taxon>Betaproteobacteria</taxon>
        <taxon>Neisseriales</taxon>
        <taxon>Neisseriaceae</taxon>
        <taxon>Neisseria</taxon>
    </lineage>
</organism>
<evidence type="ECO:0000313" key="1">
    <source>
        <dbReference type="EMBL" id="PHJ35325.1"/>
    </source>
</evidence>
<dbReference type="Proteomes" id="UP000223296">
    <property type="component" value="Unassembled WGS sequence"/>
</dbReference>
<name>A0AA44U8N4_NEIGO</name>
<dbReference type="RefSeq" id="WP_003687399.1">
    <property type="nucleotide sequence ID" value="NZ_AVBE01000002.1"/>
</dbReference>
<evidence type="ECO:0000313" key="2">
    <source>
        <dbReference type="Proteomes" id="UP000223296"/>
    </source>
</evidence>